<keyword evidence="10" id="KW-1185">Reference proteome</keyword>
<evidence type="ECO:0000256" key="3">
    <source>
        <dbReference type="ARBA" id="ARBA00022448"/>
    </source>
</evidence>
<dbReference type="AlphaFoldDB" id="A0A975AUW8"/>
<dbReference type="Gene3D" id="1.10.3470.10">
    <property type="entry name" value="ABC transporter involved in vitamin B12 uptake, BtuC"/>
    <property type="match status" value="1"/>
</dbReference>
<dbReference type="CDD" id="cd06550">
    <property type="entry name" value="TM_ABC_iron-siderophores_like"/>
    <property type="match status" value="1"/>
</dbReference>
<evidence type="ECO:0000313" key="10">
    <source>
        <dbReference type="Proteomes" id="UP000671913"/>
    </source>
</evidence>
<evidence type="ECO:0000256" key="8">
    <source>
        <dbReference type="SAM" id="Phobius"/>
    </source>
</evidence>
<feature type="transmembrane region" description="Helical" evidence="8">
    <location>
        <begin position="313"/>
        <end position="331"/>
    </location>
</feature>
<dbReference type="GO" id="GO:0033214">
    <property type="term" value="P:siderophore-iron import into cell"/>
    <property type="evidence" value="ECO:0007669"/>
    <property type="project" value="TreeGrafter"/>
</dbReference>
<dbReference type="EMBL" id="CP060096">
    <property type="protein sequence ID" value="QSZ26878.1"/>
    <property type="molecule type" value="Genomic_DNA"/>
</dbReference>
<dbReference type="KEGG" id="aaut:ACETAC_08340"/>
<dbReference type="Pfam" id="PF01032">
    <property type="entry name" value="FecCD"/>
    <property type="match status" value="1"/>
</dbReference>
<feature type="transmembrane region" description="Helical" evidence="8">
    <location>
        <begin position="343"/>
        <end position="362"/>
    </location>
</feature>
<dbReference type="PANTHER" id="PTHR30472:SF70">
    <property type="entry name" value="MOLYBDATE IMPORT SYSTEM PERMEASE PROTEIN MOLB"/>
    <property type="match status" value="1"/>
</dbReference>
<feature type="transmembrane region" description="Helical" evidence="8">
    <location>
        <begin position="231"/>
        <end position="252"/>
    </location>
</feature>
<dbReference type="Proteomes" id="UP000671913">
    <property type="component" value="Chromosome"/>
</dbReference>
<dbReference type="InterPro" id="IPR000522">
    <property type="entry name" value="ABC_transptr_permease_BtuC"/>
</dbReference>
<keyword evidence="4" id="KW-1003">Cell membrane</keyword>
<feature type="transmembrane region" description="Helical" evidence="8">
    <location>
        <begin position="180"/>
        <end position="202"/>
    </location>
</feature>
<feature type="transmembrane region" description="Helical" evidence="8">
    <location>
        <begin position="98"/>
        <end position="116"/>
    </location>
</feature>
<feature type="transmembrane region" description="Helical" evidence="8">
    <location>
        <begin position="128"/>
        <end position="147"/>
    </location>
</feature>
<reference evidence="9" key="1">
    <citation type="submission" date="2020-08" db="EMBL/GenBank/DDBJ databases">
        <title>Genomic insights into the carbon and energy metabolism of the first obligate autotrophic acetogenic bacterium Aceticella autotrophica gen. nov., sp. nov.</title>
        <authorList>
            <person name="Toshchakov S.V."/>
            <person name="Elcheninov A.G."/>
            <person name="Kublanov I.V."/>
            <person name="Frolov E.N."/>
            <person name="Lebedinsky A.V."/>
        </authorList>
    </citation>
    <scope>NUCLEOTIDE SEQUENCE</scope>
    <source>
        <strain evidence="9">3443-3Ac</strain>
    </source>
</reference>
<evidence type="ECO:0000256" key="4">
    <source>
        <dbReference type="ARBA" id="ARBA00022475"/>
    </source>
</evidence>
<evidence type="ECO:0000256" key="7">
    <source>
        <dbReference type="ARBA" id="ARBA00023136"/>
    </source>
</evidence>
<dbReference type="FunFam" id="1.10.3470.10:FF:000001">
    <property type="entry name" value="Vitamin B12 ABC transporter permease BtuC"/>
    <property type="match status" value="1"/>
</dbReference>
<sequence>MGNAVDYCQYCYGDKGLESNILWKGLVEVAFYRKIKISVMGILAILLIIAIFVSLTLGRYAIPLAQIITILMSKLLDLPVTCSKTMEMVLFNVRIPRIFAAILVGGALSVSGATYQGLFKNPMVSPDILGASAGAGFGAAIAILISLGSIGIQISAFLFGLGAVVISYTMSTIISRNNNAILVLVLTGMVVSTMFSSFTSMVKYVADPESKLPAITFWLMGGLSSISKNDIAVLLIPIVIGLVPLILLRWRLNVISFGDEEAQAMGIDTKKMRLLFIISSTLMTSAAVSVSGMVGWIGLIIPHIARLIVGPNYKAMLPASFLIGSTFLLFVDDIARNTFTVEIPLGILTSLIGAPFFFYLLAKGRKGWV</sequence>
<evidence type="ECO:0000313" key="9">
    <source>
        <dbReference type="EMBL" id="QSZ26878.1"/>
    </source>
</evidence>
<dbReference type="InterPro" id="IPR037294">
    <property type="entry name" value="ABC_BtuC-like"/>
</dbReference>
<organism evidence="9 10">
    <name type="scientific">Aceticella autotrophica</name>
    <dbReference type="NCBI Taxonomy" id="2755338"/>
    <lineage>
        <taxon>Bacteria</taxon>
        <taxon>Bacillati</taxon>
        <taxon>Bacillota</taxon>
        <taxon>Clostridia</taxon>
        <taxon>Thermoanaerobacterales</taxon>
        <taxon>Thermoanaerobacteraceae</taxon>
        <taxon>Aceticella</taxon>
    </lineage>
</organism>
<protein>
    <submittedName>
        <fullName evidence="9">Iron ABC transporter permease</fullName>
    </submittedName>
</protein>
<feature type="transmembrane region" description="Helical" evidence="8">
    <location>
        <begin position="154"/>
        <end position="174"/>
    </location>
</feature>
<gene>
    <name evidence="9" type="ORF">ACETAC_08340</name>
</gene>
<name>A0A975AUW8_9THEO</name>
<comment type="similarity">
    <text evidence="2">Belongs to the binding-protein-dependent transport system permease family. FecCD subfamily.</text>
</comment>
<dbReference type="PANTHER" id="PTHR30472">
    <property type="entry name" value="FERRIC ENTEROBACTIN TRANSPORT SYSTEM PERMEASE PROTEIN"/>
    <property type="match status" value="1"/>
</dbReference>
<evidence type="ECO:0000256" key="2">
    <source>
        <dbReference type="ARBA" id="ARBA00007935"/>
    </source>
</evidence>
<accession>A0A975AUW8</accession>
<comment type="subcellular location">
    <subcellularLocation>
        <location evidence="1">Cell membrane</location>
        <topology evidence="1">Multi-pass membrane protein</topology>
    </subcellularLocation>
</comment>
<dbReference type="GO" id="GO:0005886">
    <property type="term" value="C:plasma membrane"/>
    <property type="evidence" value="ECO:0007669"/>
    <property type="project" value="UniProtKB-SubCell"/>
</dbReference>
<feature type="transmembrane region" description="Helical" evidence="8">
    <location>
        <begin position="37"/>
        <end position="54"/>
    </location>
</feature>
<dbReference type="GO" id="GO:0022857">
    <property type="term" value="F:transmembrane transporter activity"/>
    <property type="evidence" value="ECO:0007669"/>
    <property type="project" value="InterPro"/>
</dbReference>
<keyword evidence="3" id="KW-0813">Transport</keyword>
<keyword evidence="7 8" id="KW-0472">Membrane</keyword>
<evidence type="ECO:0000256" key="5">
    <source>
        <dbReference type="ARBA" id="ARBA00022692"/>
    </source>
</evidence>
<evidence type="ECO:0000256" key="1">
    <source>
        <dbReference type="ARBA" id="ARBA00004651"/>
    </source>
</evidence>
<feature type="transmembrane region" description="Helical" evidence="8">
    <location>
        <begin position="272"/>
        <end position="301"/>
    </location>
</feature>
<evidence type="ECO:0000256" key="6">
    <source>
        <dbReference type="ARBA" id="ARBA00022989"/>
    </source>
</evidence>
<keyword evidence="6 8" id="KW-1133">Transmembrane helix</keyword>
<proteinExistence type="inferred from homology"/>
<keyword evidence="5 8" id="KW-0812">Transmembrane</keyword>
<dbReference type="SUPFAM" id="SSF81345">
    <property type="entry name" value="ABC transporter involved in vitamin B12 uptake, BtuC"/>
    <property type="match status" value="1"/>
</dbReference>